<evidence type="ECO:0000256" key="1">
    <source>
        <dbReference type="SAM" id="MobiDB-lite"/>
    </source>
</evidence>
<feature type="compositionally biased region" description="Pro residues" evidence="1">
    <location>
        <begin position="102"/>
        <end position="115"/>
    </location>
</feature>
<feature type="region of interest" description="Disordered" evidence="1">
    <location>
        <begin position="1"/>
        <end position="49"/>
    </location>
</feature>
<dbReference type="GeneID" id="19145526"/>
<reference evidence="2 3" key="1">
    <citation type="journal article" date="2013" name="PLoS Genet.">
        <title>Comparative genome structure, secondary metabolite, and effector coding capacity across Cochliobolus pathogens.</title>
        <authorList>
            <person name="Condon B.J."/>
            <person name="Leng Y."/>
            <person name="Wu D."/>
            <person name="Bushley K.E."/>
            <person name="Ohm R.A."/>
            <person name="Otillar R."/>
            <person name="Martin J."/>
            <person name="Schackwitz W."/>
            <person name="Grimwood J."/>
            <person name="MohdZainudin N."/>
            <person name="Xue C."/>
            <person name="Wang R."/>
            <person name="Manning V.A."/>
            <person name="Dhillon B."/>
            <person name="Tu Z.J."/>
            <person name="Steffenson B.J."/>
            <person name="Salamov A."/>
            <person name="Sun H."/>
            <person name="Lowry S."/>
            <person name="LaButti K."/>
            <person name="Han J."/>
            <person name="Copeland A."/>
            <person name="Lindquist E."/>
            <person name="Barry K."/>
            <person name="Schmutz J."/>
            <person name="Baker S.E."/>
            <person name="Ciuffetti L.M."/>
            <person name="Grigoriev I.V."/>
            <person name="Zhong S."/>
            <person name="Turgeon B.G."/>
        </authorList>
    </citation>
    <scope>NUCLEOTIDE SEQUENCE [LARGE SCALE GENOMIC DNA]</scope>
    <source>
        <strain evidence="2 3">26-R-13</strain>
    </source>
</reference>
<feature type="compositionally biased region" description="Basic and acidic residues" evidence="1">
    <location>
        <begin position="14"/>
        <end position="37"/>
    </location>
</feature>
<proteinExistence type="predicted"/>
<evidence type="ECO:0000313" key="3">
    <source>
        <dbReference type="Proteomes" id="UP000053841"/>
    </source>
</evidence>
<dbReference type="KEGG" id="bze:COCCADRAFT_24033"/>
<protein>
    <submittedName>
        <fullName evidence="2">Uncharacterized protein</fullName>
    </submittedName>
</protein>
<dbReference type="AlphaFoldDB" id="W6YEW0"/>
<feature type="region of interest" description="Disordered" evidence="1">
    <location>
        <begin position="92"/>
        <end position="115"/>
    </location>
</feature>
<sequence length="115" mass="11849">MAHVKPTVMARKSCHLDDGAPGEKHASGGTEGRDQRHSPPAAGPVFCRNEGLSDTRLSLPLCRIIAMASAPASTNALALALAAASVHLGQLGREPNWGCPSPQSPSRPLPLPSAV</sequence>
<accession>W6YEW0</accession>
<dbReference type="Proteomes" id="UP000053841">
    <property type="component" value="Unassembled WGS sequence"/>
</dbReference>
<dbReference type="HOGENOM" id="CLU_2108618_0_0_1"/>
<keyword evidence="3" id="KW-1185">Reference proteome</keyword>
<name>W6YEW0_COCC2</name>
<dbReference type="OrthoDB" id="10634846at2759"/>
<gene>
    <name evidence="2" type="ORF">COCCADRAFT_24033</name>
</gene>
<organism evidence="2 3">
    <name type="scientific">Cochliobolus carbonum (strain 26-R-13)</name>
    <name type="common">Maize leaf spot fungus</name>
    <name type="synonym">Bipolaris zeicola</name>
    <dbReference type="NCBI Taxonomy" id="930089"/>
    <lineage>
        <taxon>Eukaryota</taxon>
        <taxon>Fungi</taxon>
        <taxon>Dikarya</taxon>
        <taxon>Ascomycota</taxon>
        <taxon>Pezizomycotina</taxon>
        <taxon>Dothideomycetes</taxon>
        <taxon>Pleosporomycetidae</taxon>
        <taxon>Pleosporales</taxon>
        <taxon>Pleosporineae</taxon>
        <taxon>Pleosporaceae</taxon>
        <taxon>Bipolaris</taxon>
    </lineage>
</organism>
<dbReference type="EMBL" id="KI964565">
    <property type="protein sequence ID" value="EUC36163.1"/>
    <property type="molecule type" value="Genomic_DNA"/>
</dbReference>
<dbReference type="RefSeq" id="XP_007709527.1">
    <property type="nucleotide sequence ID" value="XM_007711337.1"/>
</dbReference>
<evidence type="ECO:0000313" key="2">
    <source>
        <dbReference type="EMBL" id="EUC36163.1"/>
    </source>
</evidence>